<dbReference type="PANTHER" id="PTHR14957">
    <property type="entry name" value="UBIQUITIN-LIKE-CONJUGATING ENZYME ATG10"/>
    <property type="match status" value="1"/>
</dbReference>
<dbReference type="AlphaFoldDB" id="A0A397ZF25"/>
<dbReference type="InterPro" id="IPR007135">
    <property type="entry name" value="Atg3/Atg10"/>
</dbReference>
<evidence type="ECO:0000313" key="7">
    <source>
        <dbReference type="EMBL" id="RID64252.1"/>
    </source>
</evidence>
<comment type="similarity">
    <text evidence="1">Belongs to the ATG10 family.</text>
</comment>
<dbReference type="FunFam" id="3.30.1460.50:FF:000005">
    <property type="entry name" value="Ubiquitin-like-conjugating enzyme ATG10"/>
    <property type="match status" value="1"/>
</dbReference>
<dbReference type="Gene3D" id="3.30.1460.50">
    <property type="match status" value="1"/>
</dbReference>
<proteinExistence type="inferred from homology"/>
<protein>
    <recommendedName>
        <fullName evidence="2">Ubiquitin-like-conjugating enzyme ATG10</fullName>
    </recommendedName>
    <alternativeName>
        <fullName evidence="6">Autophagy-related protein 10</fullName>
    </alternativeName>
</protein>
<keyword evidence="3" id="KW-0808">Transferase</keyword>
<dbReference type="PANTHER" id="PTHR14957:SF1">
    <property type="entry name" value="UBIQUITIN-LIKE-CONJUGATING ENZYME ATG10"/>
    <property type="match status" value="1"/>
</dbReference>
<accession>A0A397ZF25</accession>
<dbReference type="Proteomes" id="UP000264353">
    <property type="component" value="Chromosome A5"/>
</dbReference>
<keyword evidence="4" id="KW-0833">Ubl conjugation pathway</keyword>
<evidence type="ECO:0000256" key="6">
    <source>
        <dbReference type="ARBA" id="ARBA00029833"/>
    </source>
</evidence>
<dbReference type="EMBL" id="CM010632">
    <property type="protein sequence ID" value="RID64252.1"/>
    <property type="molecule type" value="Genomic_DNA"/>
</dbReference>
<reference evidence="7 8" key="1">
    <citation type="submission" date="2018-06" db="EMBL/GenBank/DDBJ databases">
        <title>WGS assembly of Brassica rapa FPsc.</title>
        <authorList>
            <person name="Bowman J."/>
            <person name="Kohchi T."/>
            <person name="Yamato K."/>
            <person name="Jenkins J."/>
            <person name="Shu S."/>
            <person name="Ishizaki K."/>
            <person name="Yamaoka S."/>
            <person name="Nishihama R."/>
            <person name="Nakamura Y."/>
            <person name="Berger F."/>
            <person name="Adam C."/>
            <person name="Aki S."/>
            <person name="Althoff F."/>
            <person name="Araki T."/>
            <person name="Arteaga-Vazquez M."/>
            <person name="Balasubrmanian S."/>
            <person name="Bauer D."/>
            <person name="Boehm C."/>
            <person name="Briginshaw L."/>
            <person name="Caballero-Perez J."/>
            <person name="Catarino B."/>
            <person name="Chen F."/>
            <person name="Chiyoda S."/>
            <person name="Chovatia M."/>
            <person name="Davies K."/>
            <person name="Delmans M."/>
            <person name="Demura T."/>
            <person name="Dierschke T."/>
            <person name="Dolan L."/>
            <person name="Dorantes-Acosta A."/>
            <person name="Eklund D."/>
            <person name="Florent S."/>
            <person name="Flores-Sandoval E."/>
            <person name="Fujiyama A."/>
            <person name="Fukuzawa H."/>
            <person name="Galik B."/>
            <person name="Grimanelli D."/>
            <person name="Grimwood J."/>
            <person name="Grossniklaus U."/>
            <person name="Hamada T."/>
            <person name="Haseloff J."/>
            <person name="Hetherington A."/>
            <person name="Higo A."/>
            <person name="Hirakawa Y."/>
            <person name="Hundley H."/>
            <person name="Ikeda Y."/>
            <person name="Inoue K."/>
            <person name="Inoue S."/>
            <person name="Ishida S."/>
            <person name="Jia Q."/>
            <person name="Kakita M."/>
            <person name="Kanazawa T."/>
            <person name="Kawai Y."/>
            <person name="Kawashima T."/>
            <person name="Kennedy M."/>
            <person name="Kinose K."/>
            <person name="Kinoshita T."/>
            <person name="Kohara Y."/>
            <person name="Koide E."/>
            <person name="Komatsu K."/>
            <person name="Kopischke S."/>
            <person name="Kubo M."/>
            <person name="Kyozuka J."/>
            <person name="Lagercrantz U."/>
            <person name="Lin S."/>
            <person name="Lindquist E."/>
            <person name="Lipzen A."/>
            <person name="Lu C."/>
            <person name="Luna E."/>
            <person name="Martienssen R."/>
            <person name="Minamino N."/>
            <person name="Mizutani M."/>
            <person name="Mizutani M."/>
            <person name="Mochizuki N."/>
            <person name="Monte I."/>
            <person name="Mosher R."/>
            <person name="Nagasaki H."/>
            <person name="Nakagami H."/>
            <person name="Naramoto S."/>
            <person name="Nishitani K."/>
            <person name="Ohtani M."/>
            <person name="Okamoto T."/>
            <person name="Okumura M."/>
            <person name="Phillips J."/>
            <person name="Pollak B."/>
            <person name="Reinders A."/>
            <person name="Roevekamp M."/>
            <person name="Sano R."/>
            <person name="Sawa S."/>
            <person name="Schmid M."/>
            <person name="Shirakawa M."/>
            <person name="Solano R."/>
            <person name="Spunde A."/>
            <person name="Suetsugu N."/>
            <person name="Sugano S."/>
            <person name="Sugiyama A."/>
            <person name="Sun R."/>
            <person name="Suzuki Y."/>
            <person name="Takenaka M."/>
            <person name="Takezawa D."/>
            <person name="Tomogane H."/>
            <person name="Tsuzuki M."/>
            <person name="Ueda T."/>
            <person name="Umeda M."/>
            <person name="Ward J."/>
            <person name="Watanabe Y."/>
            <person name="Yazaki K."/>
            <person name="Yokoyama R."/>
            <person name="Yoshitake Y."/>
            <person name="Yotsui I."/>
            <person name="Zachgo S."/>
            <person name="Schmutz J."/>
        </authorList>
    </citation>
    <scope>NUCLEOTIDE SEQUENCE [LARGE SCALE GENOMIC DNA]</scope>
    <source>
        <strain evidence="8">cv. B-3</strain>
    </source>
</reference>
<dbReference type="GO" id="GO:0019787">
    <property type="term" value="F:ubiquitin-like protein transferase activity"/>
    <property type="evidence" value="ECO:0007669"/>
    <property type="project" value="InterPro"/>
</dbReference>
<evidence type="ECO:0000313" key="8">
    <source>
        <dbReference type="Proteomes" id="UP000264353"/>
    </source>
</evidence>
<evidence type="ECO:0000256" key="4">
    <source>
        <dbReference type="ARBA" id="ARBA00022786"/>
    </source>
</evidence>
<organism evidence="7 8">
    <name type="scientific">Brassica campestris</name>
    <name type="common">Field mustard</name>
    <dbReference type="NCBI Taxonomy" id="3711"/>
    <lineage>
        <taxon>Eukaryota</taxon>
        <taxon>Viridiplantae</taxon>
        <taxon>Streptophyta</taxon>
        <taxon>Embryophyta</taxon>
        <taxon>Tracheophyta</taxon>
        <taxon>Spermatophyta</taxon>
        <taxon>Magnoliopsida</taxon>
        <taxon>eudicotyledons</taxon>
        <taxon>Gunneridae</taxon>
        <taxon>Pentapetalae</taxon>
        <taxon>rosids</taxon>
        <taxon>malvids</taxon>
        <taxon>Brassicales</taxon>
        <taxon>Brassicaceae</taxon>
        <taxon>Brassiceae</taxon>
        <taxon>Brassica</taxon>
    </lineage>
</organism>
<keyword evidence="5" id="KW-0072">Autophagy</keyword>
<evidence type="ECO:0000256" key="5">
    <source>
        <dbReference type="ARBA" id="ARBA00023006"/>
    </source>
</evidence>
<sequence>MEVEAAGLFRIAGEVVNDGKITLEGFTVAARAFSDKWKRHNLSFPPWSWIPLINRTMLKKEEGYLSLEKIIILSSLEESAEEESLDVTADWSEKEESIDHTVLVQNVEDEAHYYDYHIVYSASYMVPMLYFRGYSSDGKPLSLDVIKRDLPSSSVSLLLESKWTFITQEEHPYLNRPWFKLHPCGTEEWIKLLSESSSSDGCQIPVELYLVSWFSVVGQVVGLKIPREMLI</sequence>
<gene>
    <name evidence="7" type="ORF">BRARA_E03199</name>
</gene>
<dbReference type="GO" id="GO:0006914">
    <property type="term" value="P:autophagy"/>
    <property type="evidence" value="ECO:0007669"/>
    <property type="project" value="UniProtKB-KW"/>
</dbReference>
<evidence type="ECO:0000256" key="2">
    <source>
        <dbReference type="ARBA" id="ARBA00021099"/>
    </source>
</evidence>
<name>A0A397ZF25_BRACM</name>
<evidence type="ECO:0000256" key="1">
    <source>
        <dbReference type="ARBA" id="ARBA00005696"/>
    </source>
</evidence>
<dbReference type="Pfam" id="PF03987">
    <property type="entry name" value="Autophagy_act_C"/>
    <property type="match status" value="1"/>
</dbReference>
<evidence type="ECO:0000256" key="3">
    <source>
        <dbReference type="ARBA" id="ARBA00022679"/>
    </source>
</evidence>